<dbReference type="Proteomes" id="UP001476798">
    <property type="component" value="Unassembled WGS sequence"/>
</dbReference>
<protein>
    <submittedName>
        <fullName evidence="1">Uncharacterized protein</fullName>
    </submittedName>
</protein>
<evidence type="ECO:0000313" key="2">
    <source>
        <dbReference type="Proteomes" id="UP001476798"/>
    </source>
</evidence>
<name>A0ABV0PAJ2_9TELE</name>
<accession>A0ABV0PAJ2</accession>
<sequence>MHQFNAECDPACEYLTAVHASLICISLQLSLSHFLYLPVFPSLASRLSSDFRNFPQRAAQVLRSTLDDVLTFPFASVPQGPDQNRKKTHLSKYSGRINRLIMEKVYKPAVVSYD</sequence>
<proteinExistence type="predicted"/>
<evidence type="ECO:0000313" key="1">
    <source>
        <dbReference type="EMBL" id="MEQ2180482.1"/>
    </source>
</evidence>
<dbReference type="EMBL" id="JAHRIO010070019">
    <property type="protein sequence ID" value="MEQ2180482.1"/>
    <property type="molecule type" value="Genomic_DNA"/>
</dbReference>
<reference evidence="1 2" key="1">
    <citation type="submission" date="2021-06" db="EMBL/GenBank/DDBJ databases">
        <authorList>
            <person name="Palmer J.M."/>
        </authorList>
    </citation>
    <scope>NUCLEOTIDE SEQUENCE [LARGE SCALE GENOMIC DNA]</scope>
    <source>
        <strain evidence="1 2">GA_2019</strain>
        <tissue evidence="1">Muscle</tissue>
    </source>
</reference>
<comment type="caution">
    <text evidence="1">The sequence shown here is derived from an EMBL/GenBank/DDBJ whole genome shotgun (WGS) entry which is preliminary data.</text>
</comment>
<gene>
    <name evidence="1" type="ORF">GOODEAATRI_001671</name>
</gene>
<organism evidence="1 2">
    <name type="scientific">Goodea atripinnis</name>
    <dbReference type="NCBI Taxonomy" id="208336"/>
    <lineage>
        <taxon>Eukaryota</taxon>
        <taxon>Metazoa</taxon>
        <taxon>Chordata</taxon>
        <taxon>Craniata</taxon>
        <taxon>Vertebrata</taxon>
        <taxon>Euteleostomi</taxon>
        <taxon>Actinopterygii</taxon>
        <taxon>Neopterygii</taxon>
        <taxon>Teleostei</taxon>
        <taxon>Neoteleostei</taxon>
        <taxon>Acanthomorphata</taxon>
        <taxon>Ovalentaria</taxon>
        <taxon>Atherinomorphae</taxon>
        <taxon>Cyprinodontiformes</taxon>
        <taxon>Goodeidae</taxon>
        <taxon>Goodea</taxon>
    </lineage>
</organism>
<keyword evidence="2" id="KW-1185">Reference proteome</keyword>